<comment type="caution">
    <text evidence="1">The sequence shown here is derived from an EMBL/GenBank/DDBJ whole genome shotgun (WGS) entry which is preliminary data.</text>
</comment>
<evidence type="ECO:0008006" key="3">
    <source>
        <dbReference type="Google" id="ProtNLM"/>
    </source>
</evidence>
<dbReference type="Proteomes" id="UP000753724">
    <property type="component" value="Unassembled WGS sequence"/>
</dbReference>
<reference evidence="2" key="1">
    <citation type="submission" date="2020-01" db="EMBL/GenBank/DDBJ databases">
        <title>Sphingomonas sp. strain CSW-10.</title>
        <authorList>
            <person name="Chen W.-M."/>
        </authorList>
    </citation>
    <scope>NUCLEOTIDE SEQUENCE [LARGE SCALE GENOMIC DNA]</scope>
    <source>
        <strain evidence="2">FSY-8</strain>
    </source>
</reference>
<evidence type="ECO:0000313" key="2">
    <source>
        <dbReference type="Proteomes" id="UP000753724"/>
    </source>
</evidence>
<protein>
    <recommendedName>
        <fullName evidence="3">Gfo/Idh/MocA-like oxidoreductase N-terminal domain-containing protein</fullName>
    </recommendedName>
</protein>
<dbReference type="EMBL" id="JAAAPO010000001">
    <property type="protein sequence ID" value="NBC35448.1"/>
    <property type="molecule type" value="Genomic_DNA"/>
</dbReference>
<keyword evidence="2" id="KW-1185">Reference proteome</keyword>
<evidence type="ECO:0000313" key="1">
    <source>
        <dbReference type="EMBL" id="NBC35448.1"/>
    </source>
</evidence>
<name>A0ABW9XA85_9SPHN</name>
<sequence length="274" mass="28129">MTSDATPKHIAILSADGVWGRACVASFPRSLRLAEQVTPGLDLVIVEGGQDWTAPTAHAIQSGTGHILVVDPGLVPMAAIETLIALADAQGAHVQLVSALADTAAVAQLRGLLTQDHGEIVIHATPDRNDSALVAVLLRQLWLARALGLDVSGMATIGRTAASFIIEGKAARGGAEHVLRLTGAASSRHCAMHLTAFAPEATLRLAWQGGADARPVDLSVADSQGLRQLPAIHHGGFRQALLAALDGAEAPSASLDLATLAQDLACAHTLLGTG</sequence>
<organism evidence="1 2">
    <name type="scientific">Novosphingobium ovatum</name>
    <dbReference type="NCBI Taxonomy" id="1908523"/>
    <lineage>
        <taxon>Bacteria</taxon>
        <taxon>Pseudomonadati</taxon>
        <taxon>Pseudomonadota</taxon>
        <taxon>Alphaproteobacteria</taxon>
        <taxon>Sphingomonadales</taxon>
        <taxon>Sphingomonadaceae</taxon>
        <taxon>Novosphingobium</taxon>
    </lineage>
</organism>
<dbReference type="RefSeq" id="WP_161716716.1">
    <property type="nucleotide sequence ID" value="NZ_JAAAPO010000001.1"/>
</dbReference>
<proteinExistence type="predicted"/>
<gene>
    <name evidence="1" type="ORF">GTZ99_02625</name>
</gene>
<accession>A0ABW9XA85</accession>